<name>U3GY40_9CORY</name>
<dbReference type="AlphaFoldDB" id="U3GY40"/>
<dbReference type="EMBL" id="CP006365">
    <property type="protein sequence ID" value="AGU14392.1"/>
    <property type="molecule type" value="Genomic_DNA"/>
</dbReference>
<accession>U3GY40</accession>
<dbReference type="Proteomes" id="UP000016943">
    <property type="component" value="Chromosome"/>
</dbReference>
<gene>
    <name evidence="2" type="ORF">CARG_00975</name>
</gene>
<dbReference type="OrthoDB" id="9803065at2"/>
<dbReference type="PANTHER" id="PTHR31272:SF4">
    <property type="entry name" value="CYTOCHROME C-TYPE BIOGENESIS PROTEIN HI_1454-RELATED"/>
    <property type="match status" value="1"/>
</dbReference>
<sequence length="251" mass="26177">MTELVTDGPLILGFFAAALAGLISFASPCVVPLVPGYMSYLASIVGGSVNIVDGRAVINKKTHVAAAALLFVLGFTTIFLLATVSIFGAINTITLNATLLQKIGGIITILMGLTFMGALPWLQNTTRIAPKKLSTWLGAPLLGAIFALGWTPCLGPTLASIISISVGTQGATAARGALMVIGYCLGLGLPFILFAIFSTHALNWVNWLGTHTRTIQLIGGIALVLVGCALLTGLWDHVVGFFRQLSMNPAL</sequence>
<feature type="transmembrane region" description="Helical" evidence="1">
    <location>
        <begin position="217"/>
        <end position="235"/>
    </location>
</feature>
<evidence type="ECO:0000256" key="1">
    <source>
        <dbReference type="SAM" id="Phobius"/>
    </source>
</evidence>
<dbReference type="eggNOG" id="COG0785">
    <property type="taxonomic scope" value="Bacteria"/>
</dbReference>
<organism evidence="2 3">
    <name type="scientific">Corynebacterium argentoratense DSM 44202</name>
    <dbReference type="NCBI Taxonomy" id="1348662"/>
    <lineage>
        <taxon>Bacteria</taxon>
        <taxon>Bacillati</taxon>
        <taxon>Actinomycetota</taxon>
        <taxon>Actinomycetes</taxon>
        <taxon>Mycobacteriales</taxon>
        <taxon>Corynebacteriaceae</taxon>
        <taxon>Corynebacterium</taxon>
    </lineage>
</organism>
<dbReference type="RefSeq" id="WP_020975514.1">
    <property type="nucleotide sequence ID" value="NC_022198.1"/>
</dbReference>
<feature type="transmembrane region" description="Helical" evidence="1">
    <location>
        <begin position="176"/>
        <end position="197"/>
    </location>
</feature>
<dbReference type="InterPro" id="IPR051790">
    <property type="entry name" value="Cytochrome_c-biogenesis_DsbD"/>
</dbReference>
<protein>
    <submittedName>
        <fullName evidence="2">Uncharacterized protein</fullName>
    </submittedName>
</protein>
<feature type="transmembrane region" description="Helical" evidence="1">
    <location>
        <begin position="64"/>
        <end position="90"/>
    </location>
</feature>
<keyword evidence="1" id="KW-0812">Transmembrane</keyword>
<dbReference type="HOGENOM" id="CLU_053225_2_1_11"/>
<keyword evidence="1" id="KW-1133">Transmembrane helix</keyword>
<feature type="transmembrane region" description="Helical" evidence="1">
    <location>
        <begin position="102"/>
        <end position="122"/>
    </location>
</feature>
<evidence type="ECO:0000313" key="3">
    <source>
        <dbReference type="Proteomes" id="UP000016943"/>
    </source>
</evidence>
<dbReference type="PATRIC" id="fig|1348662.3.peg.190"/>
<dbReference type="GeneID" id="78249072"/>
<reference evidence="2 3" key="1">
    <citation type="journal article" date="2013" name="Genome Announc.">
        <title>Whole-Genome Sequence of the Clinical Strain Corynebacterium argentoratense DSM 44202, Isolated from a Human Throat Specimen.</title>
        <authorList>
            <person name="Bomholt C."/>
            <person name="Glaub A."/>
            <person name="Gravermann K."/>
            <person name="Albersmeier A."/>
            <person name="Brinkrolf K."/>
            <person name="Ruckert C."/>
            <person name="Tauch A."/>
        </authorList>
    </citation>
    <scope>NUCLEOTIDE SEQUENCE [LARGE SCALE GENOMIC DNA]</scope>
    <source>
        <strain evidence="2">DSM 44202</strain>
    </source>
</reference>
<keyword evidence="3" id="KW-1185">Reference proteome</keyword>
<feature type="transmembrane region" description="Helical" evidence="1">
    <location>
        <begin position="134"/>
        <end position="164"/>
    </location>
</feature>
<dbReference type="KEGG" id="caz:CARG_00975"/>
<dbReference type="STRING" id="1348662.CARG_00975"/>
<evidence type="ECO:0000313" key="2">
    <source>
        <dbReference type="EMBL" id="AGU14392.1"/>
    </source>
</evidence>
<proteinExistence type="predicted"/>
<dbReference type="PANTHER" id="PTHR31272">
    <property type="entry name" value="CYTOCHROME C-TYPE BIOGENESIS PROTEIN HI_1454-RELATED"/>
    <property type="match status" value="1"/>
</dbReference>
<keyword evidence="1" id="KW-0472">Membrane</keyword>